<evidence type="ECO:0000313" key="12">
    <source>
        <dbReference type="Proteomes" id="UP000186594"/>
    </source>
</evidence>
<organism evidence="11 12">
    <name type="scientific">Neolecta irregularis (strain DAH-3)</name>
    <dbReference type="NCBI Taxonomy" id="1198029"/>
    <lineage>
        <taxon>Eukaryota</taxon>
        <taxon>Fungi</taxon>
        <taxon>Dikarya</taxon>
        <taxon>Ascomycota</taxon>
        <taxon>Taphrinomycotina</taxon>
        <taxon>Neolectales</taxon>
        <taxon>Neolectaceae</taxon>
        <taxon>Neolecta</taxon>
    </lineage>
</organism>
<accession>A0A1U7LT08</accession>
<name>A0A1U7LT08_NEOID</name>
<dbReference type="GO" id="GO:0007005">
    <property type="term" value="P:mitochondrion organization"/>
    <property type="evidence" value="ECO:0007669"/>
    <property type="project" value="InterPro"/>
</dbReference>
<comment type="similarity">
    <text evidence="2">Belongs to the MDM31/MDM32 family.</text>
</comment>
<evidence type="ECO:0000256" key="4">
    <source>
        <dbReference type="ARBA" id="ARBA00022792"/>
    </source>
</evidence>
<evidence type="ECO:0000256" key="10">
    <source>
        <dbReference type="SAM" id="Phobius"/>
    </source>
</evidence>
<dbReference type="Pfam" id="PF08118">
    <property type="entry name" value="MDM31_MDM32"/>
    <property type="match status" value="1"/>
</dbReference>
<keyword evidence="6 10" id="KW-1133">Transmembrane helix</keyword>
<dbReference type="OMA" id="DFLCAEN"/>
<reference evidence="11 12" key="1">
    <citation type="submission" date="2016-04" db="EMBL/GenBank/DDBJ databases">
        <title>Evolutionary innovation and constraint leading to complex multicellularity in the Ascomycota.</title>
        <authorList>
            <person name="Cisse O."/>
            <person name="Nguyen A."/>
            <person name="Hewitt D.A."/>
            <person name="Jedd G."/>
            <person name="Stajich J.E."/>
        </authorList>
    </citation>
    <scope>NUCLEOTIDE SEQUENCE [LARGE SCALE GENOMIC DNA]</scope>
    <source>
        <strain evidence="11 12">DAH-3</strain>
    </source>
</reference>
<dbReference type="EMBL" id="LXFE01000321">
    <property type="protein sequence ID" value="OLL25784.1"/>
    <property type="molecule type" value="Genomic_DNA"/>
</dbReference>
<sequence>MIRGLVHTHFPLYTFPGRNIWVKTHGLLLRRPHVSVPPPTVRPPGNPHLQRITYFHAPSKVELLSAATSLYQRLKIRFKFATIRQYRAFTADEISAFFTWILAGHVLWIVVGTTTFVSLAIAAINTVSAQVPEFLARSVGNYLTRQSGITVIFESAIVPKSGKIQLNKVFASKRLNRIRGRSYGTMKKGSPMAAATAAATLVRTEVDYQDWDFEAEAEDVNCTQFDLTIDTVDVTLSFMNWWNGKGLLHDVEIKGVRGVVDRTHVSWTGEEQSKFPKELLRVHREGDFEIQSFRLEDLLVTVLQPNSFRPFQISIFSCELPRLRKQWMFYDFLCANSMSGSYDGSLFTLHPRQSQSTSLTSTRQTSRFRIDDVKIDHLNRDISGPFGWIRSGTADFTADMIFPPNPGKATLINILQDIIENIERNTQLGFTQLPTSTEEKDPVLVVFDLRVQLNNVKAAVPYLTSDLSYTNNALVRPIVAFINSQRTFIPLNCHVVKPLSEFDGAWGVCDCGLLRDVSDKVYEAFVRNVRDDQVRRRRLQKVGMWSLRLLGLQLMMAMNRTSFAGH</sequence>
<proteinExistence type="inferred from homology"/>
<keyword evidence="7" id="KW-0496">Mitochondrion</keyword>
<gene>
    <name evidence="11" type="ORF">NEOLI_004399</name>
</gene>
<evidence type="ECO:0000256" key="9">
    <source>
        <dbReference type="ARBA" id="ARBA00025191"/>
    </source>
</evidence>
<evidence type="ECO:0000256" key="6">
    <source>
        <dbReference type="ARBA" id="ARBA00022989"/>
    </source>
</evidence>
<keyword evidence="4" id="KW-0999">Mitochondrion inner membrane</keyword>
<dbReference type="STRING" id="1198029.A0A1U7LT08"/>
<evidence type="ECO:0000256" key="7">
    <source>
        <dbReference type="ARBA" id="ARBA00023128"/>
    </source>
</evidence>
<dbReference type="OrthoDB" id="17678at2759"/>
<dbReference type="PANTHER" id="PTHR31068:SF0">
    <property type="entry name" value="MITOCHONDRIAL DISTRIBUTION AND MORPHOLOGY PROTEIN 31"/>
    <property type="match status" value="1"/>
</dbReference>
<evidence type="ECO:0000256" key="8">
    <source>
        <dbReference type="ARBA" id="ARBA00023136"/>
    </source>
</evidence>
<dbReference type="PANTHER" id="PTHR31068">
    <property type="entry name" value="MITOCHONDRIAL DISTRIBUTION AND MORPHOLOGY PROTEIN 31"/>
    <property type="match status" value="1"/>
</dbReference>
<dbReference type="AlphaFoldDB" id="A0A1U7LT08"/>
<keyword evidence="5" id="KW-0809">Transit peptide</keyword>
<dbReference type="GO" id="GO:0005743">
    <property type="term" value="C:mitochondrial inner membrane"/>
    <property type="evidence" value="ECO:0007669"/>
    <property type="project" value="UniProtKB-SubCell"/>
</dbReference>
<evidence type="ECO:0000313" key="11">
    <source>
        <dbReference type="EMBL" id="OLL25784.1"/>
    </source>
</evidence>
<protein>
    <submittedName>
        <fullName evidence="11">Mitochondrial distribution and morphology protein 31</fullName>
    </submittedName>
</protein>
<dbReference type="GO" id="GO:0000001">
    <property type="term" value="P:mitochondrion inheritance"/>
    <property type="evidence" value="ECO:0007669"/>
    <property type="project" value="InterPro"/>
</dbReference>
<evidence type="ECO:0000256" key="5">
    <source>
        <dbReference type="ARBA" id="ARBA00022946"/>
    </source>
</evidence>
<comment type="subcellular location">
    <subcellularLocation>
        <location evidence="1">Mitochondrion inner membrane</location>
    </subcellularLocation>
</comment>
<comment type="caution">
    <text evidence="11">The sequence shown here is derived from an EMBL/GenBank/DDBJ whole genome shotgun (WGS) entry which is preliminary data.</text>
</comment>
<comment type="function">
    <text evidence="9">Involved in the organization of the mitochondrial membranes and the global structure of the mitochondria. Also required for mitochondrial distribution and mobility as well as for the maintenance of mitochondrial DNA nucleoids structures.</text>
</comment>
<keyword evidence="8 10" id="KW-0472">Membrane</keyword>
<evidence type="ECO:0000256" key="3">
    <source>
        <dbReference type="ARBA" id="ARBA00022692"/>
    </source>
</evidence>
<feature type="transmembrane region" description="Helical" evidence="10">
    <location>
        <begin position="97"/>
        <end position="124"/>
    </location>
</feature>
<evidence type="ECO:0000256" key="2">
    <source>
        <dbReference type="ARBA" id="ARBA00005687"/>
    </source>
</evidence>
<dbReference type="Proteomes" id="UP000186594">
    <property type="component" value="Unassembled WGS sequence"/>
</dbReference>
<dbReference type="InterPro" id="IPR012571">
    <property type="entry name" value="Mdm31/Mdm32"/>
</dbReference>
<keyword evidence="12" id="KW-1185">Reference proteome</keyword>
<keyword evidence="3 10" id="KW-0812">Transmembrane</keyword>
<evidence type="ECO:0000256" key="1">
    <source>
        <dbReference type="ARBA" id="ARBA00004273"/>
    </source>
</evidence>